<feature type="chain" id="PRO_5037295322" evidence="1">
    <location>
        <begin position="17"/>
        <end position="105"/>
    </location>
</feature>
<dbReference type="Proteomes" id="UP000791440">
    <property type="component" value="Unassembled WGS sequence"/>
</dbReference>
<dbReference type="PANTHER" id="PTHR11257">
    <property type="entry name" value="CHEMOSENSORY PROTEIN-RELATED"/>
    <property type="match status" value="1"/>
</dbReference>
<dbReference type="EMBL" id="JH668466">
    <property type="protein sequence ID" value="KAG6454405.1"/>
    <property type="molecule type" value="Genomic_DNA"/>
</dbReference>
<name>A0A921ZBD5_MANSE</name>
<organism evidence="2 3">
    <name type="scientific">Manduca sexta</name>
    <name type="common">Tobacco hawkmoth</name>
    <name type="synonym">Tobacco hornworm</name>
    <dbReference type="NCBI Taxonomy" id="7130"/>
    <lineage>
        <taxon>Eukaryota</taxon>
        <taxon>Metazoa</taxon>
        <taxon>Ecdysozoa</taxon>
        <taxon>Arthropoda</taxon>
        <taxon>Hexapoda</taxon>
        <taxon>Insecta</taxon>
        <taxon>Pterygota</taxon>
        <taxon>Neoptera</taxon>
        <taxon>Endopterygota</taxon>
        <taxon>Lepidoptera</taxon>
        <taxon>Glossata</taxon>
        <taxon>Ditrysia</taxon>
        <taxon>Bombycoidea</taxon>
        <taxon>Sphingidae</taxon>
        <taxon>Sphinginae</taxon>
        <taxon>Sphingini</taxon>
        <taxon>Manduca</taxon>
    </lineage>
</organism>
<comment type="caution">
    <text evidence="2">The sequence shown here is derived from an EMBL/GenBank/DDBJ whole genome shotgun (WGS) entry which is preliminary data.</text>
</comment>
<dbReference type="SUPFAM" id="SSF100910">
    <property type="entry name" value="Chemosensory protein Csp2"/>
    <property type="match status" value="1"/>
</dbReference>
<evidence type="ECO:0000313" key="2">
    <source>
        <dbReference type="EMBL" id="KAG6454405.1"/>
    </source>
</evidence>
<dbReference type="Gene3D" id="1.10.2080.10">
    <property type="entry name" value="Insect odorant-binding protein A10/Ejaculatory bulb-specific protein 3"/>
    <property type="match status" value="1"/>
</dbReference>
<dbReference type="PANTHER" id="PTHR11257:SF13">
    <property type="entry name" value="GEO07322P1"/>
    <property type="match status" value="1"/>
</dbReference>
<dbReference type="Pfam" id="PF03392">
    <property type="entry name" value="OS-D"/>
    <property type="match status" value="1"/>
</dbReference>
<reference evidence="2" key="1">
    <citation type="journal article" date="2016" name="Insect Biochem. Mol. Biol.">
        <title>Multifaceted biological insights from a draft genome sequence of the tobacco hornworm moth, Manduca sexta.</title>
        <authorList>
            <person name="Kanost M.R."/>
            <person name="Arrese E.L."/>
            <person name="Cao X."/>
            <person name="Chen Y.R."/>
            <person name="Chellapilla S."/>
            <person name="Goldsmith M.R."/>
            <person name="Grosse-Wilde E."/>
            <person name="Heckel D.G."/>
            <person name="Herndon N."/>
            <person name="Jiang H."/>
            <person name="Papanicolaou A."/>
            <person name="Qu J."/>
            <person name="Soulages J.L."/>
            <person name="Vogel H."/>
            <person name="Walters J."/>
            <person name="Waterhouse R.M."/>
            <person name="Ahn S.J."/>
            <person name="Almeida F.C."/>
            <person name="An C."/>
            <person name="Aqrawi P."/>
            <person name="Bretschneider A."/>
            <person name="Bryant W.B."/>
            <person name="Bucks S."/>
            <person name="Chao H."/>
            <person name="Chevignon G."/>
            <person name="Christen J.M."/>
            <person name="Clarke D.F."/>
            <person name="Dittmer N.T."/>
            <person name="Ferguson L.C.F."/>
            <person name="Garavelou S."/>
            <person name="Gordon K.H.J."/>
            <person name="Gunaratna R.T."/>
            <person name="Han Y."/>
            <person name="Hauser F."/>
            <person name="He Y."/>
            <person name="Heidel-Fischer H."/>
            <person name="Hirsh A."/>
            <person name="Hu Y."/>
            <person name="Jiang H."/>
            <person name="Kalra D."/>
            <person name="Klinner C."/>
            <person name="Konig C."/>
            <person name="Kovar C."/>
            <person name="Kroll A.R."/>
            <person name="Kuwar S.S."/>
            <person name="Lee S.L."/>
            <person name="Lehman R."/>
            <person name="Li K."/>
            <person name="Li Z."/>
            <person name="Liang H."/>
            <person name="Lovelace S."/>
            <person name="Lu Z."/>
            <person name="Mansfield J.H."/>
            <person name="McCulloch K.J."/>
            <person name="Mathew T."/>
            <person name="Morton B."/>
            <person name="Muzny D.M."/>
            <person name="Neunemann D."/>
            <person name="Ongeri F."/>
            <person name="Pauchet Y."/>
            <person name="Pu L.L."/>
            <person name="Pyrousis I."/>
            <person name="Rao X.J."/>
            <person name="Redding A."/>
            <person name="Roesel C."/>
            <person name="Sanchez-Gracia A."/>
            <person name="Schaack S."/>
            <person name="Shukla A."/>
            <person name="Tetreau G."/>
            <person name="Wang Y."/>
            <person name="Xiong G.H."/>
            <person name="Traut W."/>
            <person name="Walsh T.K."/>
            <person name="Worley K.C."/>
            <person name="Wu D."/>
            <person name="Wu W."/>
            <person name="Wu Y.Q."/>
            <person name="Zhang X."/>
            <person name="Zou Z."/>
            <person name="Zucker H."/>
            <person name="Briscoe A.D."/>
            <person name="Burmester T."/>
            <person name="Clem R.J."/>
            <person name="Feyereisen R."/>
            <person name="Grimmelikhuijzen C.J.P."/>
            <person name="Hamodrakas S.J."/>
            <person name="Hansson B.S."/>
            <person name="Huguet E."/>
            <person name="Jermiin L.S."/>
            <person name="Lan Q."/>
            <person name="Lehman H.K."/>
            <person name="Lorenzen M."/>
            <person name="Merzendorfer H."/>
            <person name="Michalopoulos I."/>
            <person name="Morton D.B."/>
            <person name="Muthukrishnan S."/>
            <person name="Oakeshott J.G."/>
            <person name="Palmer W."/>
            <person name="Park Y."/>
            <person name="Passarelli A.L."/>
            <person name="Rozas J."/>
            <person name="Schwartz L.M."/>
            <person name="Smith W."/>
            <person name="Southgate A."/>
            <person name="Vilcinskas A."/>
            <person name="Vogt R."/>
            <person name="Wang P."/>
            <person name="Werren J."/>
            <person name="Yu X.Q."/>
            <person name="Zhou J.J."/>
            <person name="Brown S.J."/>
            <person name="Scherer S.E."/>
            <person name="Richards S."/>
            <person name="Blissard G.W."/>
        </authorList>
    </citation>
    <scope>NUCLEOTIDE SEQUENCE</scope>
</reference>
<accession>A0A921ZBD5</accession>
<evidence type="ECO:0000313" key="3">
    <source>
        <dbReference type="Proteomes" id="UP000791440"/>
    </source>
</evidence>
<protein>
    <submittedName>
        <fullName evidence="2">Uncharacterized protein</fullName>
    </submittedName>
</protein>
<reference evidence="2" key="2">
    <citation type="submission" date="2020-12" db="EMBL/GenBank/DDBJ databases">
        <authorList>
            <person name="Kanost M."/>
        </authorList>
    </citation>
    <scope>NUCLEOTIDE SEQUENCE</scope>
</reference>
<dbReference type="InterPro" id="IPR005055">
    <property type="entry name" value="A10/PebIII"/>
</dbReference>
<sequence length="105" mass="12291">MKLLLIVMAAFGGVLSITYDSDVFDKLDIQRIVESNVKRREAFNCLMDRGPCEKYQHIKEKCPEMVKTDCVKCSPSQKVKYQELMKKLELEHNAEYREIIAKFRS</sequence>
<proteinExistence type="predicted"/>
<evidence type="ECO:0000256" key="1">
    <source>
        <dbReference type="SAM" id="SignalP"/>
    </source>
</evidence>
<dbReference type="AlphaFoldDB" id="A0A921ZBD5"/>
<gene>
    <name evidence="2" type="ORF">O3G_MSEX008671</name>
</gene>
<feature type="signal peptide" evidence="1">
    <location>
        <begin position="1"/>
        <end position="16"/>
    </location>
</feature>
<dbReference type="InterPro" id="IPR036682">
    <property type="entry name" value="OS_D_A10/PebIII_sf"/>
</dbReference>
<keyword evidence="3" id="KW-1185">Reference proteome</keyword>
<keyword evidence="1" id="KW-0732">Signal</keyword>